<dbReference type="CDD" id="cd06225">
    <property type="entry name" value="HAMP"/>
    <property type="match status" value="1"/>
</dbReference>
<evidence type="ECO:0000313" key="8">
    <source>
        <dbReference type="EMBL" id="PXX47584.1"/>
    </source>
</evidence>
<dbReference type="Pfam" id="PF00015">
    <property type="entry name" value="MCPsignal"/>
    <property type="match status" value="1"/>
</dbReference>
<evidence type="ECO:0000259" key="6">
    <source>
        <dbReference type="PROSITE" id="PS50111"/>
    </source>
</evidence>
<evidence type="ECO:0000256" key="2">
    <source>
        <dbReference type="ARBA" id="ARBA00022481"/>
    </source>
</evidence>
<accession>A0A318K2Q6</accession>
<organism evidence="8 9">
    <name type="scientific">Undibacterium pigrum</name>
    <dbReference type="NCBI Taxonomy" id="401470"/>
    <lineage>
        <taxon>Bacteria</taxon>
        <taxon>Pseudomonadati</taxon>
        <taxon>Pseudomonadota</taxon>
        <taxon>Betaproteobacteria</taxon>
        <taxon>Burkholderiales</taxon>
        <taxon>Oxalobacteraceae</taxon>
        <taxon>Undibacterium</taxon>
    </lineage>
</organism>
<dbReference type="InterPro" id="IPR051310">
    <property type="entry name" value="MCP_chemotaxis"/>
</dbReference>
<dbReference type="SUPFAM" id="SSF58104">
    <property type="entry name" value="Methyl-accepting chemotaxis protein (MCP) signaling domain"/>
    <property type="match status" value="1"/>
</dbReference>
<dbReference type="EMBL" id="QJKB01000001">
    <property type="protein sequence ID" value="PXX47584.1"/>
    <property type="molecule type" value="Genomic_DNA"/>
</dbReference>
<evidence type="ECO:0000256" key="5">
    <source>
        <dbReference type="SAM" id="Phobius"/>
    </source>
</evidence>
<dbReference type="CDD" id="cd11386">
    <property type="entry name" value="MCP_signal"/>
    <property type="match status" value="1"/>
</dbReference>
<evidence type="ECO:0000256" key="3">
    <source>
        <dbReference type="ARBA" id="ARBA00029447"/>
    </source>
</evidence>
<dbReference type="InterPro" id="IPR004089">
    <property type="entry name" value="MCPsignal_dom"/>
</dbReference>
<dbReference type="Pfam" id="PF00672">
    <property type="entry name" value="HAMP"/>
    <property type="match status" value="1"/>
</dbReference>
<sequence>MTLLTSPAIRLLRNVKIAHKLSFVALAFAIPLLIVLALLFQNLRQDVLQIQEKQAAIKAIATKYELRQLIQRQRALQHMRILGNKQLDASISENQGKIENLLKQTEQNSSIRQAWTAQTSKQATLKATDSFTEYGKLLNAIELEITEIANSSKLALDSDLTTHQLVNIYLSSLPQIEEKLSVITGRGAAYIDTGLFEAGEDVMLNSLHMLTKLNLSELASSMQNLGAQGKEYASANSNVQASITGAKKFLERSQDEVLASVNQSNGQAFLQAGTDNLQALQATKTVIANLIADNLAHEIAKANQHAWQMSIGIILLLLLASYFLMAIYQALTSDLKILAKAVAETAAGNLQNRVSSPGKDELAQLINAVGRMNAELSSLVANIRLSAQTVDVIAREIHDENTDLASRTESQAASLQQTASAMDELTATMSENAGNLAQANSLMHSSAERVQQGLQVMENSILSMQTVTASAKKITEIIGVMDGIAFQTNILALNAAVEAARAGQEGRGFAVVAAEVRNLAQRSANAAKEIKGLIASSGQAVEAGSKMINTAGQTMRNIADNVQVVTELIKQIAKASQEQSVGISDVNRAIADIDEITQDNTRLVEMASESTAKLEEQAASLGAAVSVFKTSTITTEAQHLHLASSSNDSYMLTAPGKKRLAA</sequence>
<keyword evidence="5" id="KW-0812">Transmembrane</keyword>
<comment type="similarity">
    <text evidence="3">Belongs to the methyl-accepting chemotaxis (MCP) protein family.</text>
</comment>
<feature type="transmembrane region" description="Helical" evidence="5">
    <location>
        <begin position="306"/>
        <end position="328"/>
    </location>
</feature>
<gene>
    <name evidence="8" type="ORF">DFR42_1011170</name>
</gene>
<dbReference type="GO" id="GO:0007165">
    <property type="term" value="P:signal transduction"/>
    <property type="evidence" value="ECO:0007669"/>
    <property type="project" value="UniProtKB-KW"/>
</dbReference>
<dbReference type="OrthoDB" id="343520at2"/>
<dbReference type="AlphaFoldDB" id="A0A318K2Q6"/>
<feature type="domain" description="HAMP" evidence="7">
    <location>
        <begin position="329"/>
        <end position="381"/>
    </location>
</feature>
<evidence type="ECO:0000256" key="4">
    <source>
        <dbReference type="PROSITE-ProRule" id="PRU00284"/>
    </source>
</evidence>
<dbReference type="GO" id="GO:0005886">
    <property type="term" value="C:plasma membrane"/>
    <property type="evidence" value="ECO:0007669"/>
    <property type="project" value="TreeGrafter"/>
</dbReference>
<evidence type="ECO:0000256" key="1">
    <source>
        <dbReference type="ARBA" id="ARBA00004370"/>
    </source>
</evidence>
<keyword evidence="5" id="KW-0472">Membrane</keyword>
<reference evidence="8 9" key="1">
    <citation type="submission" date="2018-05" db="EMBL/GenBank/DDBJ databases">
        <title>Genomic Encyclopedia of Type Strains, Phase IV (KMG-IV): sequencing the most valuable type-strain genomes for metagenomic binning, comparative biology and taxonomic classification.</title>
        <authorList>
            <person name="Goeker M."/>
        </authorList>
    </citation>
    <scope>NUCLEOTIDE SEQUENCE [LARGE SCALE GENOMIC DNA]</scope>
    <source>
        <strain evidence="8 9">DSM 19792</strain>
    </source>
</reference>
<dbReference type="GO" id="GO:0006935">
    <property type="term" value="P:chemotaxis"/>
    <property type="evidence" value="ECO:0007669"/>
    <property type="project" value="TreeGrafter"/>
</dbReference>
<keyword evidence="5" id="KW-1133">Transmembrane helix</keyword>
<feature type="domain" description="Methyl-accepting transducer" evidence="6">
    <location>
        <begin position="386"/>
        <end position="615"/>
    </location>
</feature>
<name>A0A318K2Q6_9BURK</name>
<dbReference type="InterPro" id="IPR003660">
    <property type="entry name" value="HAMP_dom"/>
</dbReference>
<keyword evidence="4" id="KW-0807">Transducer</keyword>
<evidence type="ECO:0000259" key="7">
    <source>
        <dbReference type="PROSITE" id="PS50885"/>
    </source>
</evidence>
<keyword evidence="2" id="KW-0488">Methylation</keyword>
<dbReference type="FunFam" id="1.10.287.950:FF:000001">
    <property type="entry name" value="Methyl-accepting chemotaxis sensory transducer"/>
    <property type="match status" value="1"/>
</dbReference>
<comment type="subcellular location">
    <subcellularLocation>
        <location evidence="1">Membrane</location>
    </subcellularLocation>
</comment>
<dbReference type="GO" id="GO:0004888">
    <property type="term" value="F:transmembrane signaling receptor activity"/>
    <property type="evidence" value="ECO:0007669"/>
    <property type="project" value="TreeGrafter"/>
</dbReference>
<dbReference type="Proteomes" id="UP000247792">
    <property type="component" value="Unassembled WGS sequence"/>
</dbReference>
<evidence type="ECO:0000313" key="9">
    <source>
        <dbReference type="Proteomes" id="UP000247792"/>
    </source>
</evidence>
<dbReference type="PANTHER" id="PTHR43531">
    <property type="entry name" value="PROTEIN ICFG"/>
    <property type="match status" value="1"/>
</dbReference>
<dbReference type="SMART" id="SM00283">
    <property type="entry name" value="MA"/>
    <property type="match status" value="1"/>
</dbReference>
<dbReference type="Gene3D" id="1.10.287.950">
    <property type="entry name" value="Methyl-accepting chemotaxis protein"/>
    <property type="match status" value="1"/>
</dbReference>
<dbReference type="PANTHER" id="PTHR43531:SF14">
    <property type="entry name" value="METHYL-ACCEPTING CHEMOTAXIS PROTEIN I-RELATED"/>
    <property type="match status" value="1"/>
</dbReference>
<dbReference type="PROSITE" id="PS50111">
    <property type="entry name" value="CHEMOTAXIS_TRANSDUC_2"/>
    <property type="match status" value="1"/>
</dbReference>
<comment type="caution">
    <text evidence="8">The sequence shown here is derived from an EMBL/GenBank/DDBJ whole genome shotgun (WGS) entry which is preliminary data.</text>
</comment>
<keyword evidence="9" id="KW-1185">Reference proteome</keyword>
<proteinExistence type="inferred from homology"/>
<protein>
    <submittedName>
        <fullName evidence="8">Methyl-accepting chemotaxis protein</fullName>
    </submittedName>
</protein>
<dbReference type="SMART" id="SM00304">
    <property type="entry name" value="HAMP"/>
    <property type="match status" value="1"/>
</dbReference>
<dbReference type="PROSITE" id="PS50885">
    <property type="entry name" value="HAMP"/>
    <property type="match status" value="1"/>
</dbReference>
<dbReference type="RefSeq" id="WP_146218789.1">
    <property type="nucleotide sequence ID" value="NZ_QJKB01000001.1"/>
</dbReference>
<feature type="transmembrane region" description="Helical" evidence="5">
    <location>
        <begin position="21"/>
        <end position="40"/>
    </location>
</feature>